<dbReference type="GO" id="GO:0016491">
    <property type="term" value="F:oxidoreductase activity"/>
    <property type="evidence" value="ECO:0007669"/>
    <property type="project" value="UniProtKB-KW"/>
</dbReference>
<dbReference type="PANTHER" id="PTHR11908:SF132">
    <property type="entry name" value="ALDEHYDE OXIDASE 1-RELATED"/>
    <property type="match status" value="1"/>
</dbReference>
<evidence type="ECO:0000313" key="5">
    <source>
        <dbReference type="Proteomes" id="UP000469011"/>
    </source>
</evidence>
<gene>
    <name evidence="4" type="ORF">GTK09_02145</name>
</gene>
<dbReference type="GO" id="GO:0005506">
    <property type="term" value="F:iron ion binding"/>
    <property type="evidence" value="ECO:0007669"/>
    <property type="project" value="InterPro"/>
</dbReference>
<dbReference type="Gene3D" id="3.90.1170.50">
    <property type="entry name" value="Aldehyde oxidase/xanthine dehydrogenase, a/b hammerhead"/>
    <property type="match status" value="1"/>
</dbReference>
<reference evidence="4 5" key="1">
    <citation type="submission" date="2020-01" db="EMBL/GenBank/DDBJ databases">
        <title>Jiella pacifica sp. nov.</title>
        <authorList>
            <person name="Xue Z."/>
            <person name="Zhu S."/>
            <person name="Chen J."/>
            <person name="Yang J."/>
        </authorList>
    </citation>
    <scope>NUCLEOTIDE SEQUENCE [LARGE SCALE GENOMIC DNA]</scope>
    <source>
        <strain evidence="4 5">40Bstr34</strain>
    </source>
</reference>
<dbReference type="AlphaFoldDB" id="A0A6N9SZL7"/>
<dbReference type="Pfam" id="PF20256">
    <property type="entry name" value="MoCoBD_2"/>
    <property type="match status" value="1"/>
</dbReference>
<organism evidence="4 5">
    <name type="scientific">Jiella pacifica</name>
    <dbReference type="NCBI Taxonomy" id="2696469"/>
    <lineage>
        <taxon>Bacteria</taxon>
        <taxon>Pseudomonadati</taxon>
        <taxon>Pseudomonadota</taxon>
        <taxon>Alphaproteobacteria</taxon>
        <taxon>Hyphomicrobiales</taxon>
        <taxon>Aurantimonadaceae</taxon>
        <taxon>Jiella</taxon>
    </lineage>
</organism>
<dbReference type="SMART" id="SM01008">
    <property type="entry name" value="Ald_Xan_dh_C"/>
    <property type="match status" value="1"/>
</dbReference>
<dbReference type="PANTHER" id="PTHR11908">
    <property type="entry name" value="XANTHINE DEHYDROGENASE"/>
    <property type="match status" value="1"/>
</dbReference>
<dbReference type="InterPro" id="IPR037165">
    <property type="entry name" value="AldOxase/xan_DH_Mopterin-bd_sf"/>
</dbReference>
<proteinExistence type="predicted"/>
<dbReference type="InterPro" id="IPR008274">
    <property type="entry name" value="AldOxase/xan_DH_MoCoBD1"/>
</dbReference>
<sequence>MTIRFDDPNRPNSYIGRTVPRPNAGRLVAGRGRYVDDITLPRMVHVAFVRSPHAHARIGAIETGEAETLKGVLRVFTGRDLAEVCTPWEGKLLHLEGMKTPPQHPLALDRACWVGEPVVAVVGRTRADAEAGAALVEVEFEPLPVVTDIRTALDPDTPVLHEALGDNLCFRKANEKGEVDRIFAEAHKVVEASFKTARHTGVTLEPRVILVDWNAGDGEMTAHVSNQAPHMLQLLLAGHLDIPESRVRVVCGDVGGSFGVKVHVYPDEVATAAIAKIMERPVKFTSDRMEAFIGDIHARDHEATGRIALDESGKILGFDVDDWTGIGPYSIYPRTSAVEGLQVTNLIGGPYVFDHYRCRTSVVFQNKGICAQYRAVGHPVAVAITEGLVDKAAAEMGIDPIELRRRNLIADDAYPLTTAAGLKLEGLSHHRSLDALVEAMDYEALRAEQKALREKGIHRGIGIASFIELTNPSPFMYGIGGARISAQDGCTVRMDPDGSVVALTGITEQGQGTEAIMAQIVAEAVGVSPQMVRIVTGDTRVTPFGGGTWASRGAGIGGEAALQAGRAVRGQALEVAASMLQAKAGDLDIRDGIVVDAATGEERMALSEVGRVVYFRGDTLPKGLPRELMQTRHFITSNYPYAFTNGVQASYVEVDVETGFVKLLKHWCVEDCGRIINPLLVDEQIRGGIVQGIGAALFEEICYDGEGQILNGTMADYLVPMSGEMPDMIIRHVETPTEESELGAKGAGEAGTAGAPAAVMNAINDAIRPLGGSVTHMPFTPERILRALGTITD</sequence>
<name>A0A6N9SZL7_9HYPH</name>
<dbReference type="InterPro" id="IPR000674">
    <property type="entry name" value="Ald_Oxase/Xan_DH_a/b"/>
</dbReference>
<evidence type="ECO:0000259" key="3">
    <source>
        <dbReference type="SMART" id="SM01008"/>
    </source>
</evidence>
<dbReference type="InterPro" id="IPR036856">
    <property type="entry name" value="Ald_Oxase/Xan_DH_a/b_sf"/>
</dbReference>
<feature type="domain" description="Aldehyde oxidase/xanthine dehydrogenase a/b hammerhead" evidence="3">
    <location>
        <begin position="29"/>
        <end position="144"/>
    </location>
</feature>
<dbReference type="InterPro" id="IPR046867">
    <property type="entry name" value="AldOxase/xan_DH_MoCoBD2"/>
</dbReference>
<keyword evidence="1" id="KW-0500">Molybdenum</keyword>
<accession>A0A6N9SZL7</accession>
<keyword evidence="2" id="KW-0560">Oxidoreductase</keyword>
<dbReference type="SUPFAM" id="SSF54665">
    <property type="entry name" value="CO dehydrogenase molybdoprotein N-domain-like"/>
    <property type="match status" value="1"/>
</dbReference>
<dbReference type="SUPFAM" id="SSF56003">
    <property type="entry name" value="Molybdenum cofactor-binding domain"/>
    <property type="match status" value="1"/>
</dbReference>
<evidence type="ECO:0000313" key="4">
    <source>
        <dbReference type="EMBL" id="NDW03216.1"/>
    </source>
</evidence>
<evidence type="ECO:0000256" key="2">
    <source>
        <dbReference type="ARBA" id="ARBA00023002"/>
    </source>
</evidence>
<dbReference type="EMBL" id="JAAAMG010000001">
    <property type="protein sequence ID" value="NDW03216.1"/>
    <property type="molecule type" value="Genomic_DNA"/>
</dbReference>
<dbReference type="Proteomes" id="UP000469011">
    <property type="component" value="Unassembled WGS sequence"/>
</dbReference>
<dbReference type="InterPro" id="IPR016208">
    <property type="entry name" value="Ald_Oxase/xanthine_DH-like"/>
</dbReference>
<evidence type="ECO:0000256" key="1">
    <source>
        <dbReference type="ARBA" id="ARBA00022505"/>
    </source>
</evidence>
<dbReference type="Pfam" id="PF01315">
    <property type="entry name" value="Ald_Xan_dh_C"/>
    <property type="match status" value="1"/>
</dbReference>
<dbReference type="Gene3D" id="3.30.365.10">
    <property type="entry name" value="Aldehyde oxidase/xanthine dehydrogenase, molybdopterin binding domain"/>
    <property type="match status" value="4"/>
</dbReference>
<dbReference type="RefSeq" id="WP_163460812.1">
    <property type="nucleotide sequence ID" value="NZ_JAAAMG010000001.1"/>
</dbReference>
<comment type="caution">
    <text evidence="4">The sequence shown here is derived from an EMBL/GenBank/DDBJ whole genome shotgun (WGS) entry which is preliminary data.</text>
</comment>
<protein>
    <submittedName>
        <fullName evidence="4">Molybdopterin-dependent oxidoreductase</fullName>
    </submittedName>
</protein>
<dbReference type="Pfam" id="PF02738">
    <property type="entry name" value="MoCoBD_1"/>
    <property type="match status" value="1"/>
</dbReference>
<keyword evidence="5" id="KW-1185">Reference proteome</keyword>